<protein>
    <submittedName>
        <fullName evidence="1">Uncharacterized protein</fullName>
    </submittedName>
</protein>
<dbReference type="EMBL" id="HG529693">
    <property type="protein sequence ID" value="CDI56550.1"/>
    <property type="molecule type" value="Genomic_DNA"/>
</dbReference>
<organism evidence="1">
    <name type="scientific">Melanopsichium pennsylvanicum 4</name>
    <dbReference type="NCBI Taxonomy" id="1398559"/>
    <lineage>
        <taxon>Eukaryota</taxon>
        <taxon>Fungi</taxon>
        <taxon>Dikarya</taxon>
        <taxon>Basidiomycota</taxon>
        <taxon>Ustilaginomycotina</taxon>
        <taxon>Ustilaginomycetes</taxon>
        <taxon>Ustilaginales</taxon>
        <taxon>Ustilaginaceae</taxon>
        <taxon>Melanopsichium</taxon>
    </lineage>
</organism>
<proteinExistence type="predicted"/>
<dbReference type="AlphaFoldDB" id="A0A077R212"/>
<name>A0A077R212_9BASI</name>
<sequence length="189" mass="20330">MAARTELTSAAPCACPYCASMSRSTAFGYNCTWDNPVRKCASSLKHVKALKARITKLEKLIARLAPGTDFTDLLGKPVTPMDDEEIKTETKSASAPEFFSSRSNVPQSSYTSLCGAGNMAAPNDAPLSSEASPSCIEVAADRRHLHQTSSDVEDAEDNILFIESELMAATLDSRIVDASTLAYHAYDAR</sequence>
<reference evidence="1" key="1">
    <citation type="journal article" date="2014" name="Genome Biol. Evol.">
        <title>Gene Loss Rather Than Gene Gain Is Associated with a Host Jump from Monocots to Dicots in the Smut Fungus Melanopsichium pennsylvanicum.</title>
        <authorList>
            <person name="Sharma R."/>
            <person name="Mishra B."/>
            <person name="Runge F."/>
            <person name="Thines M."/>
        </authorList>
    </citation>
    <scope>NUCLEOTIDE SEQUENCE</scope>
    <source>
        <strain evidence="1">4</strain>
    </source>
</reference>
<accession>A0A077R212</accession>
<evidence type="ECO:0000313" key="1">
    <source>
        <dbReference type="EMBL" id="CDI56550.1"/>
    </source>
</evidence>